<evidence type="ECO:0000256" key="3">
    <source>
        <dbReference type="ARBA" id="ARBA00022692"/>
    </source>
</evidence>
<dbReference type="RefSeq" id="WP_038591435.1">
    <property type="nucleotide sequence ID" value="NZ_HG938353.1"/>
</dbReference>
<evidence type="ECO:0000313" key="8">
    <source>
        <dbReference type="Proteomes" id="UP000028181"/>
    </source>
</evidence>
<name>A0A068SW90_NEOGA</name>
<proteinExistence type="predicted"/>
<accession>A0A068SW90</accession>
<dbReference type="HOGENOM" id="CLU_048072_4_0_5"/>
<keyword evidence="4 6" id="KW-1133">Transmembrane helix</keyword>
<protein>
    <submittedName>
        <fullName evidence="7">Uncharacterized protein</fullName>
    </submittedName>
</protein>
<feature type="transmembrane region" description="Helical" evidence="6">
    <location>
        <begin position="127"/>
        <end position="147"/>
    </location>
</feature>
<reference evidence="8" key="1">
    <citation type="journal article" date="2014" name="BMC Genomics">
        <title>Genome sequencing of two Neorhizobium galegae strains reveals a noeT gene responsible for the unusual acetylation of the nodulation factors.</title>
        <authorList>
            <person name="Osterman J."/>
            <person name="Marsh J."/>
            <person name="Laine P.K."/>
            <person name="Zeng Z."/>
            <person name="Alatalo E."/>
            <person name="Sullivan J.T."/>
            <person name="Young J.P."/>
            <person name="Thomas-Oates J."/>
            <person name="Paulin L."/>
            <person name="Lindstrom K."/>
        </authorList>
    </citation>
    <scope>NUCLEOTIDE SEQUENCE [LARGE SCALE GENOMIC DNA]</scope>
    <source>
        <strain evidence="8">HAMBI 540</strain>
    </source>
</reference>
<dbReference type="InterPro" id="IPR022791">
    <property type="entry name" value="L-PG_synthase/AglD"/>
</dbReference>
<evidence type="ECO:0000256" key="1">
    <source>
        <dbReference type="ARBA" id="ARBA00004651"/>
    </source>
</evidence>
<comment type="subcellular location">
    <subcellularLocation>
        <location evidence="1">Cell membrane</location>
        <topology evidence="1">Multi-pass membrane protein</topology>
    </subcellularLocation>
</comment>
<keyword evidence="2" id="KW-1003">Cell membrane</keyword>
<evidence type="ECO:0000256" key="2">
    <source>
        <dbReference type="ARBA" id="ARBA00022475"/>
    </source>
</evidence>
<evidence type="ECO:0000313" key="7">
    <source>
        <dbReference type="EMBL" id="CDN50124.1"/>
    </source>
</evidence>
<keyword evidence="8" id="KW-1185">Reference proteome</keyword>
<sequence>MRFLKLIGLSAAFALLIAVILRFDPQRIATGLASADPSYVGAGLLLVQVQIVLSALRWRFTAARLGQHLSVGQAIGDYYLGTLLNQLLPGGVGGDAVRAVRNRTYDDGGWKVPAQAVIFERIAGQGVFFLIATVGVMLWPLLGGAMIPEELRHLLSGFALIVAGLVLVCLLLLRFPPRRIRPQLERLKSTLAQVFLQDGAWIMQTLFSIVIVASYIAMFMLASAAIGSPLPALAAVTAIPLCLLMMLIPATIAGWGAREAAAAALWPLFGYPASDGVAASILYGILALVGAAPGLAFILVALLKRQRR</sequence>
<dbReference type="KEGG" id="ngg:RG540_CH39740"/>
<dbReference type="GO" id="GO:0005886">
    <property type="term" value="C:plasma membrane"/>
    <property type="evidence" value="ECO:0007669"/>
    <property type="project" value="UniProtKB-SubCell"/>
</dbReference>
<gene>
    <name evidence="7" type="ORF">RG540_CH39740</name>
</gene>
<feature type="transmembrane region" description="Helical" evidence="6">
    <location>
        <begin position="255"/>
        <end position="274"/>
    </location>
</feature>
<keyword evidence="5 6" id="KW-0472">Membrane</keyword>
<evidence type="ECO:0000256" key="6">
    <source>
        <dbReference type="SAM" id="Phobius"/>
    </source>
</evidence>
<organism evidence="7 8">
    <name type="scientific">Neorhizobium galegae bv. orientalis str. HAMBI 540</name>
    <dbReference type="NCBI Taxonomy" id="1028800"/>
    <lineage>
        <taxon>Bacteria</taxon>
        <taxon>Pseudomonadati</taxon>
        <taxon>Pseudomonadota</taxon>
        <taxon>Alphaproteobacteria</taxon>
        <taxon>Hyphomicrobiales</taxon>
        <taxon>Rhizobiaceae</taxon>
        <taxon>Rhizobium/Agrobacterium group</taxon>
        <taxon>Neorhizobium</taxon>
    </lineage>
</organism>
<dbReference type="EMBL" id="HG938353">
    <property type="protein sequence ID" value="CDN50124.1"/>
    <property type="molecule type" value="Genomic_DNA"/>
</dbReference>
<feature type="transmembrane region" description="Helical" evidence="6">
    <location>
        <begin position="230"/>
        <end position="248"/>
    </location>
</feature>
<dbReference type="Proteomes" id="UP000028181">
    <property type="component" value="Chromosome I"/>
</dbReference>
<dbReference type="PATRIC" id="fig|1028800.3.peg.4034"/>
<evidence type="ECO:0000256" key="4">
    <source>
        <dbReference type="ARBA" id="ARBA00022989"/>
    </source>
</evidence>
<dbReference type="GeneID" id="24256586"/>
<dbReference type="NCBIfam" id="TIGR00374">
    <property type="entry name" value="flippase-like domain"/>
    <property type="match status" value="1"/>
</dbReference>
<dbReference type="eggNOG" id="COG0392">
    <property type="taxonomic scope" value="Bacteria"/>
</dbReference>
<dbReference type="Pfam" id="PF03706">
    <property type="entry name" value="LPG_synthase_TM"/>
    <property type="match status" value="1"/>
</dbReference>
<keyword evidence="3 6" id="KW-0812">Transmembrane</keyword>
<feature type="transmembrane region" description="Helical" evidence="6">
    <location>
        <begin position="153"/>
        <end position="173"/>
    </location>
</feature>
<feature type="transmembrane region" description="Helical" evidence="6">
    <location>
        <begin position="38"/>
        <end position="56"/>
    </location>
</feature>
<feature type="transmembrane region" description="Helical" evidence="6">
    <location>
        <begin position="280"/>
        <end position="303"/>
    </location>
</feature>
<evidence type="ECO:0000256" key="5">
    <source>
        <dbReference type="ARBA" id="ARBA00023136"/>
    </source>
</evidence>
<dbReference type="OrthoDB" id="9126302at2"/>
<feature type="transmembrane region" description="Helical" evidence="6">
    <location>
        <begin position="194"/>
        <end position="218"/>
    </location>
</feature>
<dbReference type="AlphaFoldDB" id="A0A068SW90"/>
<dbReference type="PANTHER" id="PTHR40277">
    <property type="entry name" value="BLL5419 PROTEIN"/>
    <property type="match status" value="1"/>
</dbReference>
<dbReference type="PANTHER" id="PTHR40277:SF1">
    <property type="entry name" value="BLL5419 PROTEIN"/>
    <property type="match status" value="1"/>
</dbReference>